<evidence type="ECO:0000256" key="1">
    <source>
        <dbReference type="ARBA" id="ARBA00004167"/>
    </source>
</evidence>
<dbReference type="Proteomes" id="UP000825051">
    <property type="component" value="Chromosome"/>
</dbReference>
<dbReference type="CDD" id="cd03401">
    <property type="entry name" value="SPFH_prohibitin"/>
    <property type="match status" value="1"/>
</dbReference>
<evidence type="ECO:0000259" key="3">
    <source>
        <dbReference type="SMART" id="SM00244"/>
    </source>
</evidence>
<dbReference type="GO" id="GO:0016020">
    <property type="term" value="C:membrane"/>
    <property type="evidence" value="ECO:0007669"/>
    <property type="project" value="UniProtKB-SubCell"/>
</dbReference>
<dbReference type="EMBL" id="CP080507">
    <property type="protein sequence ID" value="QYM78495.1"/>
    <property type="molecule type" value="Genomic_DNA"/>
</dbReference>
<dbReference type="InterPro" id="IPR036013">
    <property type="entry name" value="Band_7/SPFH_dom_sf"/>
</dbReference>
<dbReference type="RefSeq" id="WP_220161599.1">
    <property type="nucleotide sequence ID" value="NZ_CP080507.1"/>
</dbReference>
<dbReference type="Pfam" id="PF01145">
    <property type="entry name" value="Band_7"/>
    <property type="match status" value="1"/>
</dbReference>
<dbReference type="InterPro" id="IPR001107">
    <property type="entry name" value="Band_7"/>
</dbReference>
<keyword evidence="2" id="KW-1133">Transmembrane helix</keyword>
<dbReference type="KEGG" id="ole:K0B96_14500"/>
<reference evidence="4" key="1">
    <citation type="submission" date="2021-08" db="EMBL/GenBank/DDBJ databases">
        <title>Genome of a novel bacterium of the phylum Verrucomicrobia, Oleiharenicola sp. KSB-15.</title>
        <authorList>
            <person name="Chung J.-H."/>
            <person name="Ahn J.-H."/>
            <person name="Yoon Y."/>
            <person name="Kim D.-Y."/>
            <person name="An S.-H."/>
            <person name="Park I."/>
            <person name="Yeon J."/>
        </authorList>
    </citation>
    <scope>NUCLEOTIDE SEQUENCE</scope>
    <source>
        <strain evidence="4">KSB-15</strain>
    </source>
</reference>
<dbReference type="SUPFAM" id="SSF117892">
    <property type="entry name" value="Band 7/SPFH domain"/>
    <property type="match status" value="1"/>
</dbReference>
<gene>
    <name evidence="4" type="ORF">K0B96_14500</name>
</gene>
<evidence type="ECO:0000256" key="2">
    <source>
        <dbReference type="SAM" id="Phobius"/>
    </source>
</evidence>
<dbReference type="PRINTS" id="PR00679">
    <property type="entry name" value="PROHIBITIN"/>
</dbReference>
<accession>A0A8F9TSZ3</accession>
<sequence>MSRAEFNGSQDGGFEPRTIKRLIGGAILVFVAVVLAASTTYVVQPGYRGVEVTLGTVSPGFKPEGFGFKQPFVTQVIPISIRQQTRPMPAECYSSDLQQVTMEVHVLYRVPEASVVKIFQDYSGEPFDTLIAPRVQEALKEVAATQSAEQIVKNREAIKTRALELTRKKIGPGFLVVADLVIYNLALSPELGAAIEMKMVQEQEAEKAKFLQLKAQIEAETAIIRAKGEAEAISVRGTALKATPDFIKLQIVQNWNGHSPLVVGGSGADMLLSLEDLRRHSAPAGRTNVPPAKPR</sequence>
<keyword evidence="5" id="KW-1185">Reference proteome</keyword>
<feature type="domain" description="Band 7" evidence="3">
    <location>
        <begin position="38"/>
        <end position="199"/>
    </location>
</feature>
<proteinExistence type="predicted"/>
<feature type="transmembrane region" description="Helical" evidence="2">
    <location>
        <begin position="21"/>
        <end position="43"/>
    </location>
</feature>
<organism evidence="4 5">
    <name type="scientific">Horticoccus luteus</name>
    <dbReference type="NCBI Taxonomy" id="2862869"/>
    <lineage>
        <taxon>Bacteria</taxon>
        <taxon>Pseudomonadati</taxon>
        <taxon>Verrucomicrobiota</taxon>
        <taxon>Opitutia</taxon>
        <taxon>Opitutales</taxon>
        <taxon>Opitutaceae</taxon>
        <taxon>Horticoccus</taxon>
    </lineage>
</organism>
<keyword evidence="2" id="KW-0812">Transmembrane</keyword>
<dbReference type="InterPro" id="IPR000163">
    <property type="entry name" value="Prohibitin"/>
</dbReference>
<evidence type="ECO:0000313" key="5">
    <source>
        <dbReference type="Proteomes" id="UP000825051"/>
    </source>
</evidence>
<keyword evidence="2" id="KW-0472">Membrane</keyword>
<evidence type="ECO:0000313" key="4">
    <source>
        <dbReference type="EMBL" id="QYM78495.1"/>
    </source>
</evidence>
<dbReference type="AlphaFoldDB" id="A0A8F9TSZ3"/>
<name>A0A8F9TSZ3_9BACT</name>
<dbReference type="PANTHER" id="PTHR23222">
    <property type="entry name" value="PROHIBITIN"/>
    <property type="match status" value="1"/>
</dbReference>
<dbReference type="SMART" id="SM00244">
    <property type="entry name" value="PHB"/>
    <property type="match status" value="1"/>
</dbReference>
<dbReference type="PANTHER" id="PTHR23222:SF0">
    <property type="entry name" value="PROHIBITIN 1"/>
    <property type="match status" value="1"/>
</dbReference>
<dbReference type="Gene3D" id="3.30.479.30">
    <property type="entry name" value="Band 7 domain"/>
    <property type="match status" value="1"/>
</dbReference>
<comment type="subcellular location">
    <subcellularLocation>
        <location evidence="1">Membrane</location>
        <topology evidence="1">Single-pass membrane protein</topology>
    </subcellularLocation>
</comment>
<protein>
    <submittedName>
        <fullName evidence="4">Prohibitin family protein</fullName>
    </submittedName>
</protein>